<dbReference type="Pfam" id="PF24883">
    <property type="entry name" value="NPHP3_N"/>
    <property type="match status" value="1"/>
</dbReference>
<keyword evidence="3" id="KW-1133">Transmembrane helix</keyword>
<dbReference type="InterPro" id="IPR056884">
    <property type="entry name" value="NPHP3-like_N"/>
</dbReference>
<keyword evidence="1" id="KW-0677">Repeat</keyword>
<dbReference type="PROSITE" id="PS50088">
    <property type="entry name" value="ANK_REPEAT"/>
    <property type="match status" value="6"/>
</dbReference>
<dbReference type="SUPFAM" id="SSF53167">
    <property type="entry name" value="Purine and uridine phosphorylases"/>
    <property type="match status" value="1"/>
</dbReference>
<dbReference type="InterPro" id="IPR027417">
    <property type="entry name" value="P-loop_NTPase"/>
</dbReference>
<dbReference type="AlphaFoldDB" id="A0A3F3Q6K0"/>
<feature type="repeat" description="ANK" evidence="2">
    <location>
        <begin position="1105"/>
        <end position="1137"/>
    </location>
</feature>
<evidence type="ECO:0000259" key="4">
    <source>
        <dbReference type="Pfam" id="PF22939"/>
    </source>
</evidence>
<feature type="domain" description="GPI inositol-deacylase winged helix" evidence="4">
    <location>
        <begin position="743"/>
        <end position="822"/>
    </location>
</feature>
<dbReference type="GeneID" id="38141318"/>
<name>A0A3F3Q6K0_9EURO</name>
<dbReference type="PANTHER" id="PTHR46082">
    <property type="entry name" value="ATP/GTP-BINDING PROTEIN-RELATED"/>
    <property type="match status" value="1"/>
</dbReference>
<dbReference type="Gene3D" id="1.25.40.20">
    <property type="entry name" value="Ankyrin repeat-containing domain"/>
    <property type="match status" value="2"/>
</dbReference>
<dbReference type="PANTHER" id="PTHR46082:SF11">
    <property type="entry name" value="AAA+ ATPASE DOMAIN-CONTAINING PROTEIN-RELATED"/>
    <property type="match status" value="1"/>
</dbReference>
<dbReference type="InterPro" id="IPR036770">
    <property type="entry name" value="Ankyrin_rpt-contain_sf"/>
</dbReference>
<dbReference type="Pfam" id="PF22939">
    <property type="entry name" value="WHD_GPIID"/>
    <property type="match status" value="1"/>
</dbReference>
<dbReference type="InterPro" id="IPR002110">
    <property type="entry name" value="Ankyrin_rpt"/>
</dbReference>
<dbReference type="GO" id="GO:0003824">
    <property type="term" value="F:catalytic activity"/>
    <property type="evidence" value="ECO:0007669"/>
    <property type="project" value="InterPro"/>
</dbReference>
<dbReference type="Pfam" id="PF00023">
    <property type="entry name" value="Ank"/>
    <property type="match status" value="1"/>
</dbReference>
<proteinExistence type="predicted"/>
<sequence>MADLSSKAPRNDEFTVGWICALAIELAASEGMLDEIYPARNQPEGDDNVYTLGRIGQHNIVIACLPAGSTGITPAAKGAADMLRSFPSIRFGLMVGIGGGAPSSPSKSPDEEDIRLGDVVVSVPDGELGGVIKYDRGKMVAGGQFEHTGMLNMPPAQLRNGVNKLRATYEVQRNGLSRHVTDMIEKTLALREGSNPRFGDLYSHQGWEYDQLFEVSYEHQESAVQSSLLSSNSRSHIVIAVLGISLFASWGAIAFNSSSGMLASASLFSAAVALLVFLVGAAAALMSDGHTVRKSGSSHHKQQPCPYCDTSRLVRRRPRTTTDPVIHHGTIASADMVMRHAATRERLRRQYRILCFEMEAAGLMNDFPCLVIRGICDYSDTHKHKIWQRYAAATAAAYAKDLLSVIPPAEVMKMEVAAELVETVRKEISEVKFKLNPLLDEQERKMRHRILSWLAPSAQQAEQVDAFSKHRPGTGQWFLHSEQFSLWLDGKQQTLFCPGIPGAGKTILASIVIDHLQREISRETPVAYLYCSYDQRQIQTASNRLSIVLRQILEQLSGPVPASVRSLYEQHEARSSKPTMKDLSNTLLGVVMELDRAFLVVDALDECSEETCRELLDQVRSLQSSGKLSFMVTSRPSLEYAFDGAIRLDIRAQGADIECYLDSRWSELSRSVQQDEILKLKITQQIINLVDGMFLLATLHFDSLKDKRTKNEFHRALDALPHGSGALKEAYDNAMERINRQRVNNREWAQRIISWVIHAVRPLRRDELRHALAIEKGDRRLEEDNFPDLDELISLCAGLVIHNQEADTVQLVHYTTYDYLTDIAWALAARDAIATSCVTYLLFETFGTGSCASREELQRRLENNSLYTYASVNWAHHVRTSSLEENDLVFEFLGNEDYVSASGQALMYTLLHGYDVGQLPRKLTGMHLAAYFGLERAMLVLLAKRVYDTNPIDIYGQTPLLWAVQGGQQAAVELLLKQGADLNLLTGATGNNLTPVWLINGYITTGFNMPLAVAVQMKNSALVELLLNNQADPNLDPGGSATPLWWAAREGYLEITNTLLRHGADPNLAPPGGGSPLWWAVSDGNIDIARLLLEHKADPNPAPPGGGSPLWVAVRDGNRDIARLLLEHRADPNLAPPDGGSPLWLAVREENIDIARLLLAHKADPNSAPPDGGSPLFCAARDQNSELVRLLLEHKASPFFDPMTFHTPSFLSRMGVGIIHNLDDEGGESAEGQC</sequence>
<dbReference type="EMBL" id="KZ852042">
    <property type="protein sequence ID" value="RDH34798.1"/>
    <property type="molecule type" value="Genomic_DNA"/>
</dbReference>
<keyword evidence="2" id="KW-0040">ANK repeat</keyword>
<feature type="repeat" description="ANK" evidence="2">
    <location>
        <begin position="1072"/>
        <end position="1104"/>
    </location>
</feature>
<evidence type="ECO:0000256" key="2">
    <source>
        <dbReference type="PROSITE-ProRule" id="PRU00023"/>
    </source>
</evidence>
<feature type="transmembrane region" description="Helical" evidence="3">
    <location>
        <begin position="261"/>
        <end position="285"/>
    </location>
</feature>
<dbReference type="GO" id="GO:0009116">
    <property type="term" value="P:nucleoside metabolic process"/>
    <property type="evidence" value="ECO:0007669"/>
    <property type="project" value="InterPro"/>
</dbReference>
<dbReference type="SUPFAM" id="SSF48403">
    <property type="entry name" value="Ankyrin repeat"/>
    <property type="match status" value="1"/>
</dbReference>
<dbReference type="STRING" id="1341132.A0A3F3Q6K0"/>
<dbReference type="Proteomes" id="UP000253729">
    <property type="component" value="Unassembled WGS sequence"/>
</dbReference>
<keyword evidence="7" id="KW-1185">Reference proteome</keyword>
<dbReference type="Gene3D" id="3.40.50.1580">
    <property type="entry name" value="Nucleoside phosphorylase domain"/>
    <property type="match status" value="1"/>
</dbReference>
<dbReference type="RefSeq" id="XP_026627820.1">
    <property type="nucleotide sequence ID" value="XM_026772962.1"/>
</dbReference>
<accession>A0A3F3Q6K0</accession>
<feature type="repeat" description="ANK" evidence="2">
    <location>
        <begin position="955"/>
        <end position="987"/>
    </location>
</feature>
<feature type="transmembrane region" description="Helical" evidence="3">
    <location>
        <begin position="237"/>
        <end position="255"/>
    </location>
</feature>
<dbReference type="InterPro" id="IPR054471">
    <property type="entry name" value="GPIID_WHD"/>
</dbReference>
<feature type="domain" description="Nephrocystin 3-like N-terminal" evidence="5">
    <location>
        <begin position="473"/>
        <end position="635"/>
    </location>
</feature>
<protein>
    <submittedName>
        <fullName evidence="6">Uncharacterized protein</fullName>
    </submittedName>
</protein>
<dbReference type="Gene3D" id="3.40.50.300">
    <property type="entry name" value="P-loop containing nucleotide triphosphate hydrolases"/>
    <property type="match status" value="1"/>
</dbReference>
<evidence type="ECO:0000256" key="3">
    <source>
        <dbReference type="SAM" id="Phobius"/>
    </source>
</evidence>
<evidence type="ECO:0000313" key="7">
    <source>
        <dbReference type="Proteomes" id="UP000253729"/>
    </source>
</evidence>
<dbReference type="InterPro" id="IPR035994">
    <property type="entry name" value="Nucleoside_phosphorylase_sf"/>
</dbReference>
<dbReference type="PROSITE" id="PS50297">
    <property type="entry name" value="ANK_REP_REGION"/>
    <property type="match status" value="6"/>
</dbReference>
<evidence type="ECO:0000313" key="6">
    <source>
        <dbReference type="EMBL" id="RDH34798.1"/>
    </source>
</evidence>
<feature type="repeat" description="ANK" evidence="2">
    <location>
        <begin position="1138"/>
        <end position="1170"/>
    </location>
</feature>
<reference evidence="6 7" key="1">
    <citation type="submission" date="2018-07" db="EMBL/GenBank/DDBJ databases">
        <title>The genomes of Aspergillus section Nigri reveals drivers in fungal speciation.</title>
        <authorList>
            <consortium name="DOE Joint Genome Institute"/>
            <person name="Vesth T.C."/>
            <person name="Nybo J."/>
            <person name="Theobald S."/>
            <person name="Brandl J."/>
            <person name="Frisvad J.C."/>
            <person name="Nielsen K.F."/>
            <person name="Lyhne E.K."/>
            <person name="Kogle M.E."/>
            <person name="Kuo A."/>
            <person name="Riley R."/>
            <person name="Clum A."/>
            <person name="Nolan M."/>
            <person name="Lipzen A."/>
            <person name="Salamov A."/>
            <person name="Henrissat B."/>
            <person name="Wiebenga A."/>
            <person name="De vries R.P."/>
            <person name="Grigoriev I.V."/>
            <person name="Mortensen U.H."/>
            <person name="Andersen M.R."/>
            <person name="Baker S.E."/>
        </authorList>
    </citation>
    <scope>NUCLEOTIDE SEQUENCE [LARGE SCALE GENOMIC DNA]</scope>
    <source>
        <strain evidence="6 7">CBS 139.54b</strain>
    </source>
</reference>
<gene>
    <name evidence="6" type="ORF">BDQ94DRAFT_177644</name>
</gene>
<keyword evidence="3" id="KW-0812">Transmembrane</keyword>
<feature type="repeat" description="ANK" evidence="2">
    <location>
        <begin position="1171"/>
        <end position="1197"/>
    </location>
</feature>
<dbReference type="Pfam" id="PF12796">
    <property type="entry name" value="Ank_2"/>
    <property type="match status" value="3"/>
</dbReference>
<evidence type="ECO:0000256" key="1">
    <source>
        <dbReference type="ARBA" id="ARBA00022737"/>
    </source>
</evidence>
<organism evidence="6 7">
    <name type="scientific">Aspergillus welwitschiae</name>
    <dbReference type="NCBI Taxonomy" id="1341132"/>
    <lineage>
        <taxon>Eukaryota</taxon>
        <taxon>Fungi</taxon>
        <taxon>Dikarya</taxon>
        <taxon>Ascomycota</taxon>
        <taxon>Pezizomycotina</taxon>
        <taxon>Eurotiomycetes</taxon>
        <taxon>Eurotiomycetidae</taxon>
        <taxon>Eurotiales</taxon>
        <taxon>Aspergillaceae</taxon>
        <taxon>Aspergillus</taxon>
        <taxon>Aspergillus subgen. Circumdati</taxon>
    </lineage>
</organism>
<dbReference type="SUPFAM" id="SSF52540">
    <property type="entry name" value="P-loop containing nucleoside triphosphate hydrolases"/>
    <property type="match status" value="1"/>
</dbReference>
<dbReference type="SMART" id="SM00248">
    <property type="entry name" value="ANK"/>
    <property type="match status" value="8"/>
</dbReference>
<feature type="repeat" description="ANK" evidence="2">
    <location>
        <begin position="1039"/>
        <end position="1071"/>
    </location>
</feature>
<keyword evidence="3" id="KW-0472">Membrane</keyword>
<dbReference type="InterPro" id="IPR053137">
    <property type="entry name" value="NLR-like"/>
</dbReference>
<evidence type="ECO:0000259" key="5">
    <source>
        <dbReference type="Pfam" id="PF24883"/>
    </source>
</evidence>